<proteinExistence type="predicted"/>
<evidence type="ECO:0000313" key="2">
    <source>
        <dbReference type="Proteomes" id="UP000504627"/>
    </source>
</evidence>
<evidence type="ECO:0000256" key="1">
    <source>
        <dbReference type="SAM" id="MobiDB-lite"/>
    </source>
</evidence>
<evidence type="ECO:0000313" key="3">
    <source>
        <dbReference type="RefSeq" id="XP_039235561.1"/>
    </source>
</evidence>
<feature type="compositionally biased region" description="Polar residues" evidence="1">
    <location>
        <begin position="230"/>
        <end position="244"/>
    </location>
</feature>
<name>A0A7R5K2W0_9PASS</name>
<feature type="region of interest" description="Disordered" evidence="1">
    <location>
        <begin position="1"/>
        <end position="31"/>
    </location>
</feature>
<organism evidence="2 3">
    <name type="scientific">Pipra filicauda</name>
    <name type="common">Wire-tailed manakin</name>
    <dbReference type="NCBI Taxonomy" id="649802"/>
    <lineage>
        <taxon>Eukaryota</taxon>
        <taxon>Metazoa</taxon>
        <taxon>Chordata</taxon>
        <taxon>Craniata</taxon>
        <taxon>Vertebrata</taxon>
        <taxon>Euteleostomi</taxon>
        <taxon>Archelosauria</taxon>
        <taxon>Archosauria</taxon>
        <taxon>Dinosauria</taxon>
        <taxon>Saurischia</taxon>
        <taxon>Theropoda</taxon>
        <taxon>Coelurosauria</taxon>
        <taxon>Aves</taxon>
        <taxon>Neognathae</taxon>
        <taxon>Neoaves</taxon>
        <taxon>Telluraves</taxon>
        <taxon>Australaves</taxon>
        <taxon>Passeriformes</taxon>
        <taxon>Pipridae</taxon>
        <taxon>Pipra</taxon>
    </lineage>
</organism>
<feature type="region of interest" description="Disordered" evidence="1">
    <location>
        <begin position="224"/>
        <end position="244"/>
    </location>
</feature>
<dbReference type="GeneID" id="120322942"/>
<keyword evidence="2" id="KW-1185">Reference proteome</keyword>
<feature type="compositionally biased region" description="Basic and acidic residues" evidence="1">
    <location>
        <begin position="20"/>
        <end position="31"/>
    </location>
</feature>
<sequence>MEGEREAKNPRSLLLPGRQSGERGKGGEEARNRQVEKFEHFPLLFHFSAVVTGSSPAAAGAGARSAATRHFLGLRWGPFPSFAPFCFEEEKGRQEIQAPKTASIVSGEMVKKKKKKAPKKRKTSWISVKAPSLVTGDWQTAHSLPRPWLEGSMGSGKAGGRGPLRIPTLLISPAELRTLRSQDGCMGCMRSMDAWETAVLIISCFLSMSQNGCLEQVLSGCRTPEGCRSPTPSSPVNSISAQLL</sequence>
<dbReference type="InParanoid" id="A0A7R5K2W0"/>
<dbReference type="AlphaFoldDB" id="A0A7R5K2W0"/>
<protein>
    <submittedName>
        <fullName evidence="3">Uncharacterized protein LOC120322942</fullName>
    </submittedName>
</protein>
<reference evidence="3" key="1">
    <citation type="submission" date="2025-08" db="UniProtKB">
        <authorList>
            <consortium name="RefSeq"/>
        </authorList>
    </citation>
    <scope>IDENTIFICATION</scope>
    <source>
        <tissue evidence="3">Muscle</tissue>
    </source>
</reference>
<gene>
    <name evidence="3" type="primary">LOC120322942</name>
</gene>
<dbReference type="Proteomes" id="UP000504627">
    <property type="component" value="Unplaced"/>
</dbReference>
<dbReference type="RefSeq" id="XP_039235561.1">
    <property type="nucleotide sequence ID" value="XM_039379627.1"/>
</dbReference>
<accession>A0A7R5K2W0</accession>